<protein>
    <submittedName>
        <fullName evidence="2">Uncharacterized protein</fullName>
    </submittedName>
</protein>
<keyword evidence="1" id="KW-0472">Membrane</keyword>
<feature type="transmembrane region" description="Helical" evidence="1">
    <location>
        <begin position="44"/>
        <end position="62"/>
    </location>
</feature>
<evidence type="ECO:0000256" key="1">
    <source>
        <dbReference type="SAM" id="Phobius"/>
    </source>
</evidence>
<keyword evidence="3" id="KW-1185">Reference proteome</keyword>
<sequence>MPHQLRLPPHLSISVLFADFLVSLTFTRNLCVFFVSFSLRSLQLSFSFSLFTSISFPSQVLVKSFSFWNLDP</sequence>
<accession>A0A4S8M526</accession>
<proteinExistence type="predicted"/>
<keyword evidence="1" id="KW-1133">Transmembrane helix</keyword>
<dbReference type="Proteomes" id="UP000297245">
    <property type="component" value="Unassembled WGS sequence"/>
</dbReference>
<name>A0A4S8M526_DENBC</name>
<organism evidence="2 3">
    <name type="scientific">Dendrothele bispora (strain CBS 962.96)</name>
    <dbReference type="NCBI Taxonomy" id="1314807"/>
    <lineage>
        <taxon>Eukaryota</taxon>
        <taxon>Fungi</taxon>
        <taxon>Dikarya</taxon>
        <taxon>Basidiomycota</taxon>
        <taxon>Agaricomycotina</taxon>
        <taxon>Agaricomycetes</taxon>
        <taxon>Agaricomycetidae</taxon>
        <taxon>Agaricales</taxon>
        <taxon>Agaricales incertae sedis</taxon>
        <taxon>Dendrothele</taxon>
    </lineage>
</organism>
<feature type="transmembrane region" description="Helical" evidence="1">
    <location>
        <begin position="12"/>
        <end position="37"/>
    </location>
</feature>
<evidence type="ECO:0000313" key="3">
    <source>
        <dbReference type="Proteomes" id="UP000297245"/>
    </source>
</evidence>
<evidence type="ECO:0000313" key="2">
    <source>
        <dbReference type="EMBL" id="THU97322.1"/>
    </source>
</evidence>
<dbReference type="EMBL" id="ML179158">
    <property type="protein sequence ID" value="THU97322.1"/>
    <property type="molecule type" value="Genomic_DNA"/>
</dbReference>
<keyword evidence="1" id="KW-0812">Transmembrane</keyword>
<gene>
    <name evidence="2" type="ORF">K435DRAFT_778117</name>
</gene>
<reference evidence="2 3" key="1">
    <citation type="journal article" date="2019" name="Nat. Ecol. Evol.">
        <title>Megaphylogeny resolves global patterns of mushroom evolution.</title>
        <authorList>
            <person name="Varga T."/>
            <person name="Krizsan K."/>
            <person name="Foldi C."/>
            <person name="Dima B."/>
            <person name="Sanchez-Garcia M."/>
            <person name="Sanchez-Ramirez S."/>
            <person name="Szollosi G.J."/>
            <person name="Szarkandi J.G."/>
            <person name="Papp V."/>
            <person name="Albert L."/>
            <person name="Andreopoulos W."/>
            <person name="Angelini C."/>
            <person name="Antonin V."/>
            <person name="Barry K.W."/>
            <person name="Bougher N.L."/>
            <person name="Buchanan P."/>
            <person name="Buyck B."/>
            <person name="Bense V."/>
            <person name="Catcheside P."/>
            <person name="Chovatia M."/>
            <person name="Cooper J."/>
            <person name="Damon W."/>
            <person name="Desjardin D."/>
            <person name="Finy P."/>
            <person name="Geml J."/>
            <person name="Haridas S."/>
            <person name="Hughes K."/>
            <person name="Justo A."/>
            <person name="Karasinski D."/>
            <person name="Kautmanova I."/>
            <person name="Kiss B."/>
            <person name="Kocsube S."/>
            <person name="Kotiranta H."/>
            <person name="LaButti K.M."/>
            <person name="Lechner B.E."/>
            <person name="Liimatainen K."/>
            <person name="Lipzen A."/>
            <person name="Lukacs Z."/>
            <person name="Mihaltcheva S."/>
            <person name="Morgado L.N."/>
            <person name="Niskanen T."/>
            <person name="Noordeloos M.E."/>
            <person name="Ohm R.A."/>
            <person name="Ortiz-Santana B."/>
            <person name="Ovrebo C."/>
            <person name="Racz N."/>
            <person name="Riley R."/>
            <person name="Savchenko A."/>
            <person name="Shiryaev A."/>
            <person name="Soop K."/>
            <person name="Spirin V."/>
            <person name="Szebenyi C."/>
            <person name="Tomsovsky M."/>
            <person name="Tulloss R.E."/>
            <person name="Uehling J."/>
            <person name="Grigoriev I.V."/>
            <person name="Vagvolgyi C."/>
            <person name="Papp T."/>
            <person name="Martin F.M."/>
            <person name="Miettinen O."/>
            <person name="Hibbett D.S."/>
            <person name="Nagy L.G."/>
        </authorList>
    </citation>
    <scope>NUCLEOTIDE SEQUENCE [LARGE SCALE GENOMIC DNA]</scope>
    <source>
        <strain evidence="2 3">CBS 962.96</strain>
    </source>
</reference>
<dbReference type="AlphaFoldDB" id="A0A4S8M526"/>